<evidence type="ECO:0000313" key="2">
    <source>
        <dbReference type="EMBL" id="KAJ7689300.1"/>
    </source>
</evidence>
<gene>
    <name evidence="2" type="ORF">B0H17DRAFT_1180302</name>
</gene>
<dbReference type="EMBL" id="JARKIE010000073">
    <property type="protein sequence ID" value="KAJ7689300.1"/>
    <property type="molecule type" value="Genomic_DNA"/>
</dbReference>
<evidence type="ECO:0008006" key="4">
    <source>
        <dbReference type="Google" id="ProtNLM"/>
    </source>
</evidence>
<sequence length="790" mass="86560">MNSTDSDSGLGQSFRLAHLLESNDPPLDSDISSIRRIISDSQDRRDALNIQLGLMSKLIAERDEMAECVRRHTAVLSAARRVPAEIVGEIFAATLPWTRRLGEATVTCAPWRLANVCRSWRASALADPFLWSSIAILRPSGGVPISDLYPLSMLESQLLRSGNVPLDVVFDPYYGDSAAEQLELIPPLILSPMRMDHFPTAPSLRKIILARFDFAWPSPPVLIPWGQITHYRGVYSVQRQLEILAEAQHLVECGLGFTTKVVRAPDPQIIILPHLRRLSVQNADCLSHITAPSLQHLFSFGWIDAVPSFLQRSSCRLTRLMLGECKSYGTLVPLLHSLPILESLFLDATHIVPPEIDSFHRTMTLSGLPSDICPNLTSLVYGRALSEERNPPIGVLDMLRGAEYFDISGTSQAGCAPLLPGKAAQTSLAVILPLTAQANFFAARGNGRLRSSQGYHPAHGGRSPFLRGAHNAPGRYAVPGPRAKRSVIGHKHRSRPSQPTALTAAAWPWFATSMRSGYGVVHFIGLGLGLSSKDFAQEAARAGEKVAKASGGAAASGEKSIKGKKTRTRRQGVDSEEGVGRKEGRNALRSRTSPKIEADAEVGLGGARHWLEPGTAPRPRRRDAAGCYTSAEPTDRSQIINYLLQAFNFKLKLDGDPRHISGASFHRARSRRSLPLFADTPKRGWTNGPGVHVVKDCDKIDQARNMIVDKKICIEQRKGALQAFRFKIKNLSSHELFPHLFSFDPVNYQIYSFAHNFGASLQLTTSLEIGAGNGIELPPTEGRETETAFL</sequence>
<reference evidence="2" key="1">
    <citation type="submission" date="2023-03" db="EMBL/GenBank/DDBJ databases">
        <title>Massive genome expansion in bonnet fungi (Mycena s.s.) driven by repeated elements and novel gene families across ecological guilds.</title>
        <authorList>
            <consortium name="Lawrence Berkeley National Laboratory"/>
            <person name="Harder C.B."/>
            <person name="Miyauchi S."/>
            <person name="Viragh M."/>
            <person name="Kuo A."/>
            <person name="Thoen E."/>
            <person name="Andreopoulos B."/>
            <person name="Lu D."/>
            <person name="Skrede I."/>
            <person name="Drula E."/>
            <person name="Henrissat B."/>
            <person name="Morin E."/>
            <person name="Kohler A."/>
            <person name="Barry K."/>
            <person name="LaButti K."/>
            <person name="Morin E."/>
            <person name="Salamov A."/>
            <person name="Lipzen A."/>
            <person name="Mereny Z."/>
            <person name="Hegedus B."/>
            <person name="Baldrian P."/>
            <person name="Stursova M."/>
            <person name="Weitz H."/>
            <person name="Taylor A."/>
            <person name="Grigoriev I.V."/>
            <person name="Nagy L.G."/>
            <person name="Martin F."/>
            <person name="Kauserud H."/>
        </authorList>
    </citation>
    <scope>NUCLEOTIDE SEQUENCE</scope>
    <source>
        <strain evidence="2">CBHHK067</strain>
    </source>
</reference>
<evidence type="ECO:0000313" key="3">
    <source>
        <dbReference type="Proteomes" id="UP001221757"/>
    </source>
</evidence>
<feature type="region of interest" description="Disordered" evidence="1">
    <location>
        <begin position="547"/>
        <end position="590"/>
    </location>
</feature>
<organism evidence="2 3">
    <name type="scientific">Mycena rosella</name>
    <name type="common">Pink bonnet</name>
    <name type="synonym">Agaricus rosellus</name>
    <dbReference type="NCBI Taxonomy" id="1033263"/>
    <lineage>
        <taxon>Eukaryota</taxon>
        <taxon>Fungi</taxon>
        <taxon>Dikarya</taxon>
        <taxon>Basidiomycota</taxon>
        <taxon>Agaricomycotina</taxon>
        <taxon>Agaricomycetes</taxon>
        <taxon>Agaricomycetidae</taxon>
        <taxon>Agaricales</taxon>
        <taxon>Marasmiineae</taxon>
        <taxon>Mycenaceae</taxon>
        <taxon>Mycena</taxon>
    </lineage>
</organism>
<dbReference type="SUPFAM" id="SSF52047">
    <property type="entry name" value="RNI-like"/>
    <property type="match status" value="1"/>
</dbReference>
<feature type="compositionally biased region" description="Low complexity" evidence="1">
    <location>
        <begin position="548"/>
        <end position="558"/>
    </location>
</feature>
<protein>
    <recommendedName>
        <fullName evidence="4">F-box domain-containing protein</fullName>
    </recommendedName>
</protein>
<name>A0AAD7DE02_MYCRO</name>
<comment type="caution">
    <text evidence="2">The sequence shown here is derived from an EMBL/GenBank/DDBJ whole genome shotgun (WGS) entry which is preliminary data.</text>
</comment>
<keyword evidence="3" id="KW-1185">Reference proteome</keyword>
<evidence type="ECO:0000256" key="1">
    <source>
        <dbReference type="SAM" id="MobiDB-lite"/>
    </source>
</evidence>
<feature type="region of interest" description="Disordered" evidence="1">
    <location>
        <begin position="454"/>
        <end position="474"/>
    </location>
</feature>
<dbReference type="AlphaFoldDB" id="A0AAD7DE02"/>
<proteinExistence type="predicted"/>
<accession>A0AAD7DE02</accession>
<dbReference type="Proteomes" id="UP001221757">
    <property type="component" value="Unassembled WGS sequence"/>
</dbReference>